<accession>A0A7W9AQI8</accession>
<proteinExistence type="predicted"/>
<dbReference type="RefSeq" id="WP_184027256.1">
    <property type="nucleotide sequence ID" value="NZ_JACIJJ010000002.1"/>
</dbReference>
<evidence type="ECO:0000313" key="2">
    <source>
        <dbReference type="Proteomes" id="UP000557739"/>
    </source>
</evidence>
<dbReference type="AlphaFoldDB" id="A0A7W9AQI8"/>
<dbReference type="Gene3D" id="3.40.50.300">
    <property type="entry name" value="P-loop containing nucleotide triphosphate hydrolases"/>
    <property type="match status" value="1"/>
</dbReference>
<dbReference type="EMBL" id="JACIJJ010000002">
    <property type="protein sequence ID" value="MBB5698509.1"/>
    <property type="molecule type" value="Genomic_DNA"/>
</dbReference>
<evidence type="ECO:0000313" key="1">
    <source>
        <dbReference type="EMBL" id="MBB5698509.1"/>
    </source>
</evidence>
<keyword evidence="2" id="KW-1185">Reference proteome</keyword>
<sequence length="353" mass="38284">MSNTPRLKAPTKAVNPSIARFSLRGKAAELEARAIAEVPLLGGFSLKGQVTVLAAPPNAGKTLITLASLIKAVEDGHVDPERVIYVNSDDTTSGVATKVQLLDEYGAHMVAEGYFGFRSQMLSDVLEEMIAGGSAHGAVLILDTLKKFTQVMDKAATVRFTQVMRRFTAAGGSIICLAHTNKAPNASGQNVFAGVADIRDDVDAMYVFQPKPDMDGKRIVELENVKRRGNLPDRLLYAYTADPAMSYVERLSGVHITDAYAGGDDEGLDPLTPDEEVLQTLCLFIQHGPDRGKMELVKLAAEQAKVSKMRVARLLEAYTGDDPSQHRWKRVVRAHGKFAYVPLQDCCELALAA</sequence>
<name>A0A7W9AQI8_9SPHN</name>
<dbReference type="SUPFAM" id="SSF52540">
    <property type="entry name" value="P-loop containing nucleoside triphosphate hydrolases"/>
    <property type="match status" value="1"/>
</dbReference>
<reference evidence="1 2" key="1">
    <citation type="submission" date="2020-08" db="EMBL/GenBank/DDBJ databases">
        <title>Genomic Encyclopedia of Type Strains, Phase IV (KMG-IV): sequencing the most valuable type-strain genomes for metagenomic binning, comparative biology and taxonomic classification.</title>
        <authorList>
            <person name="Goeker M."/>
        </authorList>
    </citation>
    <scope>NUCLEOTIDE SEQUENCE [LARGE SCALE GENOMIC DNA]</scope>
    <source>
        <strain evidence="1 2">DSM 27244</strain>
    </source>
</reference>
<organism evidence="1 2">
    <name type="scientific">Sphingomonas yantingensis</name>
    <dbReference type="NCBI Taxonomy" id="1241761"/>
    <lineage>
        <taxon>Bacteria</taxon>
        <taxon>Pseudomonadati</taxon>
        <taxon>Pseudomonadota</taxon>
        <taxon>Alphaproteobacteria</taxon>
        <taxon>Sphingomonadales</taxon>
        <taxon>Sphingomonadaceae</taxon>
        <taxon>Sphingomonas</taxon>
    </lineage>
</organism>
<protein>
    <submittedName>
        <fullName evidence="1">Uncharacterized protein</fullName>
    </submittedName>
</protein>
<dbReference type="Pfam" id="PF13481">
    <property type="entry name" value="AAA_25"/>
    <property type="match status" value="1"/>
</dbReference>
<comment type="caution">
    <text evidence="1">The sequence shown here is derived from an EMBL/GenBank/DDBJ whole genome shotgun (WGS) entry which is preliminary data.</text>
</comment>
<gene>
    <name evidence="1" type="ORF">FHR19_001854</name>
</gene>
<dbReference type="Proteomes" id="UP000557739">
    <property type="component" value="Unassembled WGS sequence"/>
</dbReference>
<dbReference type="InterPro" id="IPR027417">
    <property type="entry name" value="P-loop_NTPase"/>
</dbReference>